<dbReference type="KEGG" id="tpe:Tpen_0756"/>
<dbReference type="EnsemblBacteria" id="ABL78158">
    <property type="protein sequence ID" value="ABL78158"/>
    <property type="gene ID" value="Tpen_0756"/>
</dbReference>
<dbReference type="Pfam" id="PF04457">
    <property type="entry name" value="MJ1316"/>
    <property type="match status" value="1"/>
</dbReference>
<dbReference type="InterPro" id="IPR040459">
    <property type="entry name" value="MJ1316"/>
</dbReference>
<evidence type="ECO:0000259" key="1">
    <source>
        <dbReference type="Pfam" id="PF04457"/>
    </source>
</evidence>
<dbReference type="eggNOG" id="arCOG01302">
    <property type="taxonomic scope" value="Archaea"/>
</dbReference>
<name>A1RY78_THEPD</name>
<feature type="domain" description="MJ1316 RNA cyclic group end recognition" evidence="1">
    <location>
        <begin position="2"/>
        <end position="77"/>
    </location>
</feature>
<gene>
    <name evidence="2" type="ordered locus">Tpen_0756</name>
</gene>
<keyword evidence="3" id="KW-1185">Reference proteome</keyword>
<organism evidence="2 3">
    <name type="scientific">Thermofilum pendens (strain DSM 2475 / Hrk 5)</name>
    <dbReference type="NCBI Taxonomy" id="368408"/>
    <lineage>
        <taxon>Archaea</taxon>
        <taxon>Thermoproteota</taxon>
        <taxon>Thermoprotei</taxon>
        <taxon>Thermofilales</taxon>
        <taxon>Thermofilaceae</taxon>
        <taxon>Thermofilum</taxon>
    </lineage>
</organism>
<evidence type="ECO:0000313" key="3">
    <source>
        <dbReference type="Proteomes" id="UP000000641"/>
    </source>
</evidence>
<reference evidence="3" key="1">
    <citation type="journal article" date="2008" name="J. Bacteriol.">
        <title>Genome sequence of Thermofilum pendens reveals an exceptional loss of biosynthetic pathways without genome reduction.</title>
        <authorList>
            <person name="Anderson I."/>
            <person name="Rodriguez J."/>
            <person name="Susanti D."/>
            <person name="Porat I."/>
            <person name="Reich C."/>
            <person name="Ulrich L.E."/>
            <person name="Elkins J.G."/>
            <person name="Mavromatis K."/>
            <person name="Lykidis A."/>
            <person name="Kim E."/>
            <person name="Thompson L.S."/>
            <person name="Nolan M."/>
            <person name="Land M."/>
            <person name="Copeland A."/>
            <person name="Lapidus A."/>
            <person name="Lucas S."/>
            <person name="Detter C."/>
            <person name="Zhulin I.B."/>
            <person name="Olsen G.J."/>
            <person name="Whitman W."/>
            <person name="Mukhopadhyay B."/>
            <person name="Bristow J."/>
            <person name="Kyrpides N."/>
        </authorList>
    </citation>
    <scope>NUCLEOTIDE SEQUENCE [LARGE SCALE GENOMIC DNA]</scope>
    <source>
        <strain evidence="3">DSM 2475 / Hrk 5</strain>
    </source>
</reference>
<dbReference type="AlphaFoldDB" id="A1RY78"/>
<sequence length="83" mass="9520">MRNYLNRLLWDKTLDKSSVVVKFISRSAVSDEGSFLGTQVLRVTRDGVVISVEGFEKFIPFTRITEIEENGRVVFSKKLGVYF</sequence>
<protein>
    <recommendedName>
        <fullName evidence="1">MJ1316 RNA cyclic group end recognition domain-containing protein</fullName>
    </recommendedName>
</protein>
<dbReference type="EMBL" id="CP000505">
    <property type="protein sequence ID" value="ABL78158.1"/>
    <property type="molecule type" value="Genomic_DNA"/>
</dbReference>
<dbReference type="HOGENOM" id="CLU_172276_3_0_2"/>
<evidence type="ECO:0000313" key="2">
    <source>
        <dbReference type="EMBL" id="ABL78158.1"/>
    </source>
</evidence>
<dbReference type="STRING" id="368408.Tpen_0756"/>
<dbReference type="Proteomes" id="UP000000641">
    <property type="component" value="Chromosome"/>
</dbReference>
<proteinExistence type="predicted"/>
<accession>A1RY78</accession>